<keyword evidence="1" id="KW-0472">Membrane</keyword>
<feature type="transmembrane region" description="Helical" evidence="1">
    <location>
        <begin position="30"/>
        <end position="48"/>
    </location>
</feature>
<evidence type="ECO:0000313" key="3">
    <source>
        <dbReference type="Proteomes" id="UP001149303"/>
    </source>
</evidence>
<dbReference type="Proteomes" id="UP001149303">
    <property type="component" value="Unassembled WGS sequence"/>
</dbReference>
<sequence length="263" mass="31614">MKRLRNTAIYYIIFGALLTVSFFFFKLWPISILGILLLLFYLILRFGFKKKNIKNNLTKQQLILWDAFLILFPFIYVILFSWYVWRPYNQAIILPKNYEGIVAVQYNIPDGQAKEWTGGFLGIGASRLIKVDSTGMAKSQFTYHNNAIPFLGAQQHSSPKGLKIYYEDDLDNEIKEASFFKWENKQDSVYIYKEGVDFYYPLLLFTVTTPNKYYDYYLTEEEMIERYREKYNREPSKGEFFDTRILRKEFQHYYELQNYHHKK</sequence>
<dbReference type="AlphaFoldDB" id="A0A9X4EMM0"/>
<feature type="transmembrane region" description="Helical" evidence="1">
    <location>
        <begin position="62"/>
        <end position="85"/>
    </location>
</feature>
<protein>
    <submittedName>
        <fullName evidence="2">Uncharacterized protein</fullName>
    </submittedName>
</protein>
<dbReference type="RefSeq" id="WP_274640008.1">
    <property type="nucleotide sequence ID" value="NZ_JAIWJY010000004.1"/>
</dbReference>
<accession>A0A9X4EMM0</accession>
<evidence type="ECO:0000313" key="2">
    <source>
        <dbReference type="EMBL" id="MDE1206854.1"/>
    </source>
</evidence>
<dbReference type="EMBL" id="JAIWJY010000004">
    <property type="protein sequence ID" value="MDE1206854.1"/>
    <property type="molecule type" value="Genomic_DNA"/>
</dbReference>
<reference evidence="2" key="1">
    <citation type="submission" date="2021-09" db="EMBL/GenBank/DDBJ databases">
        <authorList>
            <person name="Smyrli M."/>
        </authorList>
    </citation>
    <scope>NUCLEOTIDE SEQUENCE</scope>
    <source>
        <strain evidence="2">LAR25</strain>
    </source>
</reference>
<evidence type="ECO:0000256" key="1">
    <source>
        <dbReference type="SAM" id="Phobius"/>
    </source>
</evidence>
<proteinExistence type="predicted"/>
<comment type="caution">
    <text evidence="2">The sequence shown here is derived from an EMBL/GenBank/DDBJ whole genome shotgun (WGS) entry which is preliminary data.</text>
</comment>
<keyword evidence="1" id="KW-0812">Transmembrane</keyword>
<keyword evidence="1" id="KW-1133">Transmembrane helix</keyword>
<name>A0A9X4EMM0_9FLAO</name>
<gene>
    <name evidence="2" type="ORF">LCI24_08595</name>
</gene>
<feature type="transmembrane region" description="Helical" evidence="1">
    <location>
        <begin position="7"/>
        <end position="24"/>
    </location>
</feature>
<keyword evidence="3" id="KW-1185">Reference proteome</keyword>
<organism evidence="2 3">
    <name type="scientific">Tenacibaculum larymnensis</name>
    <dbReference type="NCBI Taxonomy" id="2878201"/>
    <lineage>
        <taxon>Bacteria</taxon>
        <taxon>Pseudomonadati</taxon>
        <taxon>Bacteroidota</taxon>
        <taxon>Flavobacteriia</taxon>
        <taxon>Flavobacteriales</taxon>
        <taxon>Flavobacteriaceae</taxon>
        <taxon>Tenacibaculum</taxon>
    </lineage>
</organism>